<dbReference type="GO" id="GO:0032259">
    <property type="term" value="P:methylation"/>
    <property type="evidence" value="ECO:0007669"/>
    <property type="project" value="UniProtKB-KW"/>
</dbReference>
<organism evidence="3 4">
    <name type="scientific">Ellagibacter isourolithinifaciens</name>
    <dbReference type="NCBI Taxonomy" id="2137581"/>
    <lineage>
        <taxon>Bacteria</taxon>
        <taxon>Bacillati</taxon>
        <taxon>Actinomycetota</taxon>
        <taxon>Coriobacteriia</taxon>
        <taxon>Eggerthellales</taxon>
        <taxon>Eggerthellaceae</taxon>
        <taxon>Ellagibacter</taxon>
    </lineage>
</organism>
<keyword evidence="3" id="KW-0489">Methyltransferase</keyword>
<keyword evidence="4" id="KW-1185">Reference proteome</keyword>
<feature type="region of interest" description="Disordered" evidence="1">
    <location>
        <begin position="85"/>
        <end position="126"/>
    </location>
</feature>
<accession>A0A6N6NRL1</accession>
<dbReference type="Pfam" id="PF08242">
    <property type="entry name" value="Methyltransf_12"/>
    <property type="match status" value="1"/>
</dbReference>
<reference evidence="3 4" key="1">
    <citation type="submission" date="2019-09" db="EMBL/GenBank/DDBJ databases">
        <title>Whole genome shotgun sequencing (WGS) of Ellagibacter isourolithinifaciens DSM 104140(T) and Adlercreutzia muris DSM 29508(T).</title>
        <authorList>
            <person name="Stoll D.A."/>
            <person name="Danylec N."/>
            <person name="Huch M."/>
        </authorList>
    </citation>
    <scope>NUCLEOTIDE SEQUENCE [LARGE SCALE GENOMIC DNA]</scope>
    <source>
        <strain evidence="3 4">DSM 104140</strain>
    </source>
</reference>
<gene>
    <name evidence="3" type="ORF">F8C90_05645</name>
</gene>
<dbReference type="Proteomes" id="UP000468668">
    <property type="component" value="Unassembled WGS sequence"/>
</dbReference>
<evidence type="ECO:0000313" key="3">
    <source>
        <dbReference type="EMBL" id="KAB1640650.1"/>
    </source>
</evidence>
<evidence type="ECO:0000259" key="2">
    <source>
        <dbReference type="Pfam" id="PF08242"/>
    </source>
</evidence>
<dbReference type="Gene3D" id="3.40.50.150">
    <property type="entry name" value="Vaccinia Virus protein VP39"/>
    <property type="match status" value="1"/>
</dbReference>
<dbReference type="AlphaFoldDB" id="A0A6N6NRL1"/>
<dbReference type="SUPFAM" id="SSF53335">
    <property type="entry name" value="S-adenosyl-L-methionine-dependent methyltransferases"/>
    <property type="match status" value="1"/>
</dbReference>
<evidence type="ECO:0000256" key="1">
    <source>
        <dbReference type="SAM" id="MobiDB-lite"/>
    </source>
</evidence>
<comment type="caution">
    <text evidence="3">The sequence shown here is derived from an EMBL/GenBank/DDBJ whole genome shotgun (WGS) entry which is preliminary data.</text>
</comment>
<dbReference type="InterPro" id="IPR029063">
    <property type="entry name" value="SAM-dependent_MTases_sf"/>
</dbReference>
<sequence>MRTWRALADCWPAAGGALNREAIQCTGCLMDTETARKLCDITSTFYRENASSFSSTRRSSWAGWGRCLDEMGLCAGTSAAVSSGAHLEGSRHEGVARPGKLERDAGERPEDAGSCGERPEGPLPGDVAPLAGQLSREPFRVLDVACGNGRFLRFLQEALPGAAIAYFAVDDCEQLARDGLAGDADNVAFQKLDIANSLIDGSIGRAIKAPSVDMAVCFGFFHHVPGADSRAALLRALVKSVRPGGHVAVSLWQFAKSPELAARAVETSAEARVEYGLPALDEGDYLLGWQNRQHAYRYCHTFSDEEVADLARAVDRQASLVARFEADGRTGTLNSYLVFRRRA</sequence>
<keyword evidence="3" id="KW-0808">Transferase</keyword>
<dbReference type="EMBL" id="WAJR01000010">
    <property type="protein sequence ID" value="KAB1640650.1"/>
    <property type="molecule type" value="Genomic_DNA"/>
</dbReference>
<name>A0A6N6NRL1_9ACTN</name>
<evidence type="ECO:0000313" key="4">
    <source>
        <dbReference type="Proteomes" id="UP000468668"/>
    </source>
</evidence>
<dbReference type="OrthoDB" id="3178039at2"/>
<proteinExistence type="predicted"/>
<feature type="domain" description="Methyltransferase type 12" evidence="2">
    <location>
        <begin position="142"/>
        <end position="247"/>
    </location>
</feature>
<dbReference type="GO" id="GO:0008168">
    <property type="term" value="F:methyltransferase activity"/>
    <property type="evidence" value="ECO:0007669"/>
    <property type="project" value="UniProtKB-KW"/>
</dbReference>
<dbReference type="CDD" id="cd02440">
    <property type="entry name" value="AdoMet_MTases"/>
    <property type="match status" value="1"/>
</dbReference>
<feature type="compositionally biased region" description="Basic and acidic residues" evidence="1">
    <location>
        <begin position="88"/>
        <end position="111"/>
    </location>
</feature>
<protein>
    <submittedName>
        <fullName evidence="3">Class I SAM-dependent methyltransferase</fullName>
    </submittedName>
</protein>
<dbReference type="InterPro" id="IPR013217">
    <property type="entry name" value="Methyltransf_12"/>
</dbReference>